<evidence type="ECO:0000313" key="4">
    <source>
        <dbReference type="EMBL" id="MFL0269181.1"/>
    </source>
</evidence>
<keyword evidence="5" id="KW-1185">Reference proteome</keyword>
<dbReference type="PIRSF" id="PIRSF005690">
    <property type="entry name" value="GerBA"/>
    <property type="match status" value="1"/>
</dbReference>
<feature type="transmembrane region" description="Helical" evidence="3">
    <location>
        <begin position="274"/>
        <end position="294"/>
    </location>
</feature>
<evidence type="ECO:0000256" key="1">
    <source>
        <dbReference type="ARBA" id="ARBA00005278"/>
    </source>
</evidence>
<dbReference type="PANTHER" id="PTHR22550">
    <property type="entry name" value="SPORE GERMINATION PROTEIN"/>
    <property type="match status" value="1"/>
</dbReference>
<dbReference type="PANTHER" id="PTHR22550:SF5">
    <property type="entry name" value="LEUCINE ZIPPER PROTEIN 4"/>
    <property type="match status" value="1"/>
</dbReference>
<accession>A0ABW8TU26</accession>
<keyword evidence="3" id="KW-1133">Transmembrane helix</keyword>
<comment type="caution">
    <text evidence="4">The sequence shown here is derived from an EMBL/GenBank/DDBJ whole genome shotgun (WGS) entry which is preliminary data.</text>
</comment>
<proteinExistence type="inferred from homology"/>
<feature type="transmembrane region" description="Helical" evidence="3">
    <location>
        <begin position="355"/>
        <end position="380"/>
    </location>
</feature>
<evidence type="ECO:0000313" key="5">
    <source>
        <dbReference type="Proteomes" id="UP001623661"/>
    </source>
</evidence>
<gene>
    <name evidence="4" type="ORF">ACJDUH_13885</name>
</gene>
<organism evidence="4 5">
    <name type="scientific">Candidatus Clostridium radicumherbarum</name>
    <dbReference type="NCBI Taxonomy" id="3381662"/>
    <lineage>
        <taxon>Bacteria</taxon>
        <taxon>Bacillati</taxon>
        <taxon>Bacillota</taxon>
        <taxon>Clostridia</taxon>
        <taxon>Eubacteriales</taxon>
        <taxon>Clostridiaceae</taxon>
        <taxon>Clostridium</taxon>
    </lineage>
</organism>
<sequence length="469" mass="52970">MYVENLEYIKTKLNKNQDVRYKNINLPTGVLTLIFIENLVDKDFINNFIISPLLKDQKEQLSIDIIINRTLLCISTAKLLHIDDCVHQILSGEVIILSSFSDKVIICNAEKSVHRLVEKSINEPVIKGSQEGFNESISDNINLIRKRVKNQSLKIEEFHLGTDSNSSVILMYIENKAPEKLVNLFNKTINNLKVEYILDTNYIEEELKCKGTDFDTIGYTEKPDILASKLYQGRVAVLVDNCPTAITAPYFFIEYFHAPDDYYLNKNVIDLVRILRVFTFFLTVFLPGFYIALFTHHSSLIPPTFVFKIAESRAGVPFPTIIEVLIMLFFFELTREASKRMPSTIGQSLSMVSSLILGQAAIGAGLASEGTIVIAGIYAITSFINPKLSSITPIWTLMNVAVSGMFGLHGFFIFLILIIAHIASLNSCGYPYLFPIGTPNEFKNKGKDYITRGRLKEISGKIFWRSKKA</sequence>
<comment type="similarity">
    <text evidence="1">Belongs to the GerABKA family.</text>
</comment>
<feature type="transmembrane region" description="Helical" evidence="3">
    <location>
        <begin position="400"/>
        <end position="423"/>
    </location>
</feature>
<dbReference type="Proteomes" id="UP001623661">
    <property type="component" value="Unassembled WGS sequence"/>
</dbReference>
<dbReference type="EMBL" id="JBJHZY010000003">
    <property type="protein sequence ID" value="MFL0269181.1"/>
    <property type="molecule type" value="Genomic_DNA"/>
</dbReference>
<feature type="transmembrane region" description="Helical" evidence="3">
    <location>
        <begin position="314"/>
        <end position="334"/>
    </location>
</feature>
<reference evidence="4 5" key="1">
    <citation type="submission" date="2024-11" db="EMBL/GenBank/DDBJ databases">
        <authorList>
            <person name="Heng Y.C."/>
            <person name="Lim A.C.H."/>
            <person name="Lee J.K.Y."/>
            <person name="Kittelmann S."/>
        </authorList>
    </citation>
    <scope>NUCLEOTIDE SEQUENCE [LARGE SCALE GENOMIC DNA]</scope>
    <source>
        <strain evidence="4 5">WILCCON 0202</strain>
    </source>
</reference>
<protein>
    <submittedName>
        <fullName evidence="4">Spore germination protein</fullName>
    </submittedName>
</protein>
<dbReference type="Pfam" id="PF03323">
    <property type="entry name" value="GerA"/>
    <property type="match status" value="1"/>
</dbReference>
<evidence type="ECO:0000256" key="3">
    <source>
        <dbReference type="SAM" id="Phobius"/>
    </source>
</evidence>
<dbReference type="RefSeq" id="WP_406765811.1">
    <property type="nucleotide sequence ID" value="NZ_JBJHZY010000003.1"/>
</dbReference>
<dbReference type="InterPro" id="IPR004995">
    <property type="entry name" value="Spore_Ger"/>
</dbReference>
<keyword evidence="2 3" id="KW-0472">Membrane</keyword>
<evidence type="ECO:0000256" key="2">
    <source>
        <dbReference type="ARBA" id="ARBA00023136"/>
    </source>
</evidence>
<name>A0ABW8TU26_9CLOT</name>
<dbReference type="InterPro" id="IPR050768">
    <property type="entry name" value="UPF0353/GerABKA_families"/>
</dbReference>
<keyword evidence="3" id="KW-0812">Transmembrane</keyword>